<dbReference type="Proteomes" id="UP000224563">
    <property type="component" value="Unassembled WGS sequence"/>
</dbReference>
<proteinExistence type="predicted"/>
<name>A0A2G3E1K9_9FIRM</name>
<accession>A0A2G3E1K9</accession>
<protein>
    <submittedName>
        <fullName evidence="1">Uncharacterized protein</fullName>
    </submittedName>
</protein>
<dbReference type="RefSeq" id="WP_031545031.1">
    <property type="nucleotide sequence ID" value="NZ_JANSWH010000043.1"/>
</dbReference>
<reference evidence="1 2" key="1">
    <citation type="submission" date="2017-10" db="EMBL/GenBank/DDBJ databases">
        <title>Resolving the taxonomy of Roseburia spp., Eubacterium rectale and Agathobacter spp. through phylogenomic analysis.</title>
        <authorList>
            <person name="Sheridan P.O."/>
            <person name="Walker A.W."/>
            <person name="Duncan S.H."/>
            <person name="Scott K.P."/>
            <person name="Toole P.W.O."/>
            <person name="Luis P."/>
            <person name="Flint H.J."/>
        </authorList>
    </citation>
    <scope>NUCLEOTIDE SEQUENCE [LARGE SCALE GENOMIC DNA]</scope>
    <source>
        <strain evidence="1 2">JK623</strain>
    </source>
</reference>
<dbReference type="AlphaFoldDB" id="A0A2G3E1K9"/>
<comment type="caution">
    <text evidence="1">The sequence shown here is derived from an EMBL/GenBank/DDBJ whole genome shotgun (WGS) entry which is preliminary data.</text>
</comment>
<evidence type="ECO:0000313" key="1">
    <source>
        <dbReference type="EMBL" id="PHU36993.1"/>
    </source>
</evidence>
<dbReference type="EMBL" id="PDYG01000091">
    <property type="protein sequence ID" value="PHU36993.1"/>
    <property type="molecule type" value="Genomic_DNA"/>
</dbReference>
<evidence type="ECO:0000313" key="2">
    <source>
        <dbReference type="Proteomes" id="UP000224563"/>
    </source>
</evidence>
<reference evidence="1 2" key="2">
    <citation type="submission" date="2017-10" db="EMBL/GenBank/DDBJ databases">
        <authorList>
            <person name="Banno H."/>
            <person name="Chua N.-H."/>
        </authorList>
    </citation>
    <scope>NUCLEOTIDE SEQUENCE [LARGE SCALE GENOMIC DNA]</scope>
    <source>
        <strain evidence="1 2">JK623</strain>
    </source>
</reference>
<sequence length="140" mass="16102">MGGRGTFAAGNPVPYVYEVDTSFFAGGKFNGVKVLKGSEGSGKHGLPESSHSSMAYLKMNPDGTFHTMRIYDKNHNLRLEIAYHFESKIDKHKPKVLHYHIYGKEFSQNKTGRFERTTVRMHKNSRLYKYYKKFFKGAEL</sequence>
<gene>
    <name evidence="1" type="ORF">CSX02_10275</name>
</gene>
<keyword evidence="2" id="KW-1185">Reference proteome</keyword>
<organism evidence="1 2">
    <name type="scientific">Agathobacter ruminis</name>
    <dbReference type="NCBI Taxonomy" id="1712665"/>
    <lineage>
        <taxon>Bacteria</taxon>
        <taxon>Bacillati</taxon>
        <taxon>Bacillota</taxon>
        <taxon>Clostridia</taxon>
        <taxon>Lachnospirales</taxon>
        <taxon>Lachnospiraceae</taxon>
        <taxon>Agathobacter</taxon>
    </lineage>
</organism>